<protein>
    <recommendedName>
        <fullName evidence="3">TnsA endonuclease-like protein</fullName>
    </recommendedName>
</protein>
<dbReference type="EMBL" id="VIVL01000005">
    <property type="protein sequence ID" value="TWD85864.1"/>
    <property type="molecule type" value="Genomic_DNA"/>
</dbReference>
<comment type="caution">
    <text evidence="1">The sequence shown here is derived from an EMBL/GenBank/DDBJ whole genome shotgun (WGS) entry which is preliminary data.</text>
</comment>
<sequence>MPQPRPRAPSGRLGTQLRGVLSDQFHARRHQANDLIYTYSPRADADVVLRSSLEYAHFLLVESDPRVARVDYAPAERVARLCGESIATAVDVEVVDIDGTVTWREIKYLKHREINEREYACETWQFLKKMADGVADNFQVLTEKEIYLNPVRIRNWNRIVAWIAQARELSLGKEGQAVLALIRRRKQVRFEEMLTIGEKDRAGLFAAALFREVQKGTVESDLERAPLSPHSLFFQRKEET</sequence>
<gene>
    <name evidence="1" type="ORF">FB547_105376</name>
</gene>
<evidence type="ECO:0000313" key="1">
    <source>
        <dbReference type="EMBL" id="TWD85864.1"/>
    </source>
</evidence>
<dbReference type="AlphaFoldDB" id="A0A561C464"/>
<dbReference type="Proteomes" id="UP000319722">
    <property type="component" value="Unassembled WGS sequence"/>
</dbReference>
<organism evidence="1 2">
    <name type="scientific">Variovorax beijingensis</name>
    <dbReference type="NCBI Taxonomy" id="2496117"/>
    <lineage>
        <taxon>Bacteria</taxon>
        <taxon>Pseudomonadati</taxon>
        <taxon>Pseudomonadota</taxon>
        <taxon>Betaproteobacteria</taxon>
        <taxon>Burkholderiales</taxon>
        <taxon>Comamonadaceae</taxon>
        <taxon>Variovorax</taxon>
    </lineage>
</organism>
<proteinExistence type="predicted"/>
<evidence type="ECO:0008006" key="3">
    <source>
        <dbReference type="Google" id="ProtNLM"/>
    </source>
</evidence>
<accession>A0A561C464</accession>
<name>A0A561C464_9BURK</name>
<reference evidence="1 2" key="1">
    <citation type="submission" date="2019-06" db="EMBL/GenBank/DDBJ databases">
        <title>Sorghum-associated microbial communities from plants grown in Nebraska, USA.</title>
        <authorList>
            <person name="Schachtman D."/>
        </authorList>
    </citation>
    <scope>NUCLEOTIDE SEQUENCE [LARGE SCALE GENOMIC DNA]</scope>
    <source>
        <strain evidence="1 2">T529</strain>
    </source>
</reference>
<evidence type="ECO:0000313" key="2">
    <source>
        <dbReference type="Proteomes" id="UP000319722"/>
    </source>
</evidence>